<feature type="transmembrane region" description="Helical" evidence="1">
    <location>
        <begin position="235"/>
        <end position="255"/>
    </location>
</feature>
<gene>
    <name evidence="2" type="ORF">UFOPK2370_00966</name>
</gene>
<feature type="transmembrane region" description="Helical" evidence="1">
    <location>
        <begin position="187"/>
        <end position="214"/>
    </location>
</feature>
<feature type="transmembrane region" description="Helical" evidence="1">
    <location>
        <begin position="114"/>
        <end position="136"/>
    </location>
</feature>
<accession>A0A6J6P2W0</accession>
<feature type="transmembrane region" description="Helical" evidence="1">
    <location>
        <begin position="16"/>
        <end position="38"/>
    </location>
</feature>
<feature type="transmembrane region" description="Helical" evidence="1">
    <location>
        <begin position="350"/>
        <end position="368"/>
    </location>
</feature>
<reference evidence="2" key="1">
    <citation type="submission" date="2020-05" db="EMBL/GenBank/DDBJ databases">
        <authorList>
            <person name="Chiriac C."/>
            <person name="Salcher M."/>
            <person name="Ghai R."/>
            <person name="Kavagutti S V."/>
        </authorList>
    </citation>
    <scope>NUCLEOTIDE SEQUENCE</scope>
</reference>
<feature type="transmembrane region" description="Helical" evidence="1">
    <location>
        <begin position="148"/>
        <end position="181"/>
    </location>
</feature>
<keyword evidence="1" id="KW-1133">Transmembrane helix</keyword>
<proteinExistence type="predicted"/>
<keyword evidence="1" id="KW-0472">Membrane</keyword>
<feature type="transmembrane region" description="Helical" evidence="1">
    <location>
        <begin position="375"/>
        <end position="395"/>
    </location>
</feature>
<evidence type="ECO:0000256" key="1">
    <source>
        <dbReference type="SAM" id="Phobius"/>
    </source>
</evidence>
<dbReference type="AlphaFoldDB" id="A0A6J6P2W0"/>
<feature type="transmembrane region" description="Helical" evidence="1">
    <location>
        <begin position="286"/>
        <end position="314"/>
    </location>
</feature>
<feature type="transmembrane region" description="Helical" evidence="1">
    <location>
        <begin position="326"/>
        <end position="344"/>
    </location>
</feature>
<keyword evidence="1" id="KW-0812">Transmembrane</keyword>
<evidence type="ECO:0000313" key="2">
    <source>
        <dbReference type="EMBL" id="CAB4691105.1"/>
    </source>
</evidence>
<name>A0A6J6P2W0_9ZZZZ</name>
<dbReference type="EMBL" id="CAEZXK010000028">
    <property type="protein sequence ID" value="CAB4691105.1"/>
    <property type="molecule type" value="Genomic_DNA"/>
</dbReference>
<protein>
    <submittedName>
        <fullName evidence="2">Unannotated protein</fullName>
    </submittedName>
</protein>
<sequence length="402" mass="45211">MQNLAHRVQDLWRSKWWLPIVSIFAASRMTSFILFLGMAQIQEDNYWTAARPGYFDFLNIWDAEWYQRIYTNGYPTTLPTNEDGSVQQNAWAFMPVFPFLIRGLNLLTGIEWKYLAPIVATIFGFAFALMAYRLLILRITELQARWAIALISFSMAAPILQVGYAESLGLFLMCAALYLFAKRRDSLLVVTLALLSVTRPGLLAFSLMFALLFVYRFWRERKHAEPFELRERIRLFGLAAVSGVFGFGWLIIAAITTGRLDAYLKTELAWRGGYTNNSELEPFTGWFISGAFHLGSGVGELAVLGLVAFAVWALGTHSVKALGIELQLFTLSYLVYLFAVFFPQSSTPRLLFPAFGLLAGLAVASAAWSKPARGAILVLSVLGQVLWLLVCWKYTAPDFTPP</sequence>
<organism evidence="2">
    <name type="scientific">freshwater metagenome</name>
    <dbReference type="NCBI Taxonomy" id="449393"/>
    <lineage>
        <taxon>unclassified sequences</taxon>
        <taxon>metagenomes</taxon>
        <taxon>ecological metagenomes</taxon>
    </lineage>
</organism>